<evidence type="ECO:0000313" key="1">
    <source>
        <dbReference type="EMBL" id="GAA4260011.1"/>
    </source>
</evidence>
<accession>A0ABP8DMY5</accession>
<organism evidence="1 2">
    <name type="scientific">Dactylosporangium darangshiense</name>
    <dbReference type="NCBI Taxonomy" id="579108"/>
    <lineage>
        <taxon>Bacteria</taxon>
        <taxon>Bacillati</taxon>
        <taxon>Actinomycetota</taxon>
        <taxon>Actinomycetes</taxon>
        <taxon>Micromonosporales</taxon>
        <taxon>Micromonosporaceae</taxon>
        <taxon>Dactylosporangium</taxon>
    </lineage>
</organism>
<sequence>MAQPATSPLWRNHMTHTGRVSYLPTMGQVAVPDEQAGDRRWCAVLTGPSGSCAPGAKARVTAGQIVIALAVPLADSVAELPADRFARVRLAQAEAGDSNPSGTVVARGLAAPLRDVDRRVVVVDAAARRRLIDAAHIRQPLIVTRTLTRLVDDGFLEPLPPPLPTAQAYRLVVHHALRNIADGADL</sequence>
<gene>
    <name evidence="1" type="ORF">GCM10022255_087030</name>
</gene>
<reference evidence="2" key="1">
    <citation type="journal article" date="2019" name="Int. J. Syst. Evol. Microbiol.">
        <title>The Global Catalogue of Microorganisms (GCM) 10K type strain sequencing project: providing services to taxonomists for standard genome sequencing and annotation.</title>
        <authorList>
            <consortium name="The Broad Institute Genomics Platform"/>
            <consortium name="The Broad Institute Genome Sequencing Center for Infectious Disease"/>
            <person name="Wu L."/>
            <person name="Ma J."/>
        </authorList>
    </citation>
    <scope>NUCLEOTIDE SEQUENCE [LARGE SCALE GENOMIC DNA]</scope>
    <source>
        <strain evidence="2">JCM 17441</strain>
    </source>
</reference>
<dbReference type="EMBL" id="BAABAT010000038">
    <property type="protein sequence ID" value="GAA4260011.1"/>
    <property type="molecule type" value="Genomic_DNA"/>
</dbReference>
<protein>
    <submittedName>
        <fullName evidence="1">Uncharacterized protein</fullName>
    </submittedName>
</protein>
<comment type="caution">
    <text evidence="1">The sequence shown here is derived from an EMBL/GenBank/DDBJ whole genome shotgun (WGS) entry which is preliminary data.</text>
</comment>
<dbReference type="Proteomes" id="UP001500620">
    <property type="component" value="Unassembled WGS sequence"/>
</dbReference>
<keyword evidence="2" id="KW-1185">Reference proteome</keyword>
<proteinExistence type="predicted"/>
<name>A0ABP8DMY5_9ACTN</name>
<evidence type="ECO:0000313" key="2">
    <source>
        <dbReference type="Proteomes" id="UP001500620"/>
    </source>
</evidence>